<dbReference type="Proteomes" id="UP000054937">
    <property type="component" value="Unassembled WGS sequence"/>
</dbReference>
<dbReference type="EMBL" id="LDAU01000093">
    <property type="protein sequence ID" value="KRX06683.1"/>
    <property type="molecule type" value="Genomic_DNA"/>
</dbReference>
<name>A0A0V0QWR8_PSEPJ</name>
<evidence type="ECO:0000256" key="2">
    <source>
        <dbReference type="SAM" id="Coils"/>
    </source>
</evidence>
<keyword evidence="1" id="KW-0676">Redox-active center</keyword>
<feature type="coiled-coil region" evidence="2">
    <location>
        <begin position="729"/>
        <end position="760"/>
    </location>
</feature>
<evidence type="ECO:0000313" key="4">
    <source>
        <dbReference type="EMBL" id="KRX06683.1"/>
    </source>
</evidence>
<keyword evidence="5" id="KW-1185">Reference proteome</keyword>
<sequence>MNVPQTNTNIIMKISPQKNFLKAKQPVQFVNQEQLILTVECCCNCKFHNGMHIENEYDFDLAFKNIKEKIRENFPFIKIYKNCTQNFDHHLKQKIDLKNENYLQDNQQIQQQFQNTFQNSDYFSLQPQIGAFEVRHDNYLLWSKLLYRKFPDADQLCQKIQQYLEEKYTYLLNKGYGSINDKVIQLKKSDNLPSLVQNKSNNKEENKSPLKKTIQVSKEKNQYQRVEKSKSLQKMPKNQNKLNDQRQDLLNNILVNQVSQTSMLWKNQEVRKLQEKNKKNYNSQQIQSHIQTQQKQYLEQYKTVEQDILQEISDKNKNEQQSLNDVLHSQNVSGSRITEQLQQNEIKQIYQQHDKLQKSEKNQEKNKSVQFEDQNKGKGLISQSLLFNNNYSQLQNLSTLSKYEYKRFELDTEESFKNSKSVGIWKNLDMKGFMEAQDFIKHELNGFWINLQNYFLLINNPQFKKLALDMHTVLMKVHKFIYSVQIAFESQFNRFDLAKQQADLFEQKKEEIEKKVVQQKQEMKFQYEIQGLKNNQKQLKQNLDKTLIQKEDLSDKINTFMQQIQKEQFNNQETLQIACSFRNDPNIIKHFDFEVATLNQMGQIDEICNKENLTIHSQSLSHSKWSQNSINDIEININLGKIIQNIQVLAMILTVDDFYSNFREIFKKGIIAFYQNGQIVNYFDFTKKKSQEANCFILGYLIKQNEAWELKSNFFFASGKKIKDKMIQSDQTHSNVNNLLKLIEQYKNEERIQIEQIKKQIQFNSKDYRIKQRSLKHLEQKKYQQQPIRPQGFITTNKIQQYFDPEIERKFIHINKQQLPDYQRLSILSPERAKKSFRLMHPPTHELKTSRIINRSSLLLDKQGNQNVKNRQYSSMNEILQDY</sequence>
<feature type="compositionally biased region" description="Basic and acidic residues" evidence="3">
    <location>
        <begin position="217"/>
        <end position="230"/>
    </location>
</feature>
<feature type="coiled-coil region" evidence="2">
    <location>
        <begin position="495"/>
        <end position="556"/>
    </location>
</feature>
<evidence type="ECO:0000256" key="1">
    <source>
        <dbReference type="ARBA" id="ARBA00023284"/>
    </source>
</evidence>
<dbReference type="AlphaFoldDB" id="A0A0V0QWR8"/>
<dbReference type="Pfam" id="PF10262">
    <property type="entry name" value="Rdx"/>
    <property type="match status" value="1"/>
</dbReference>
<evidence type="ECO:0000313" key="5">
    <source>
        <dbReference type="Proteomes" id="UP000054937"/>
    </source>
</evidence>
<reference evidence="4 5" key="1">
    <citation type="journal article" date="2015" name="Sci. Rep.">
        <title>Genome of the facultative scuticociliatosis pathogen Pseudocohnilembus persalinus provides insight into its virulence through horizontal gene transfer.</title>
        <authorList>
            <person name="Xiong J."/>
            <person name="Wang G."/>
            <person name="Cheng J."/>
            <person name="Tian M."/>
            <person name="Pan X."/>
            <person name="Warren A."/>
            <person name="Jiang C."/>
            <person name="Yuan D."/>
            <person name="Miao W."/>
        </authorList>
    </citation>
    <scope>NUCLEOTIDE SEQUENCE [LARGE SCALE GENOMIC DNA]</scope>
    <source>
        <strain evidence="4">36N120E</strain>
    </source>
</reference>
<dbReference type="InParanoid" id="A0A0V0QWR8"/>
<proteinExistence type="predicted"/>
<protein>
    <submittedName>
        <fullName evidence="4">Thioredoxin-like fold</fullName>
    </submittedName>
</protein>
<dbReference type="InterPro" id="IPR011893">
    <property type="entry name" value="Selenoprotein_Rdx-typ"/>
</dbReference>
<feature type="region of interest" description="Disordered" evidence="3">
    <location>
        <begin position="352"/>
        <end position="373"/>
    </location>
</feature>
<dbReference type="Gene3D" id="3.40.30.10">
    <property type="entry name" value="Glutaredoxin"/>
    <property type="match status" value="1"/>
</dbReference>
<dbReference type="SUPFAM" id="SSF52833">
    <property type="entry name" value="Thioredoxin-like"/>
    <property type="match status" value="1"/>
</dbReference>
<gene>
    <name evidence="4" type="ORF">PPERSA_07917</name>
</gene>
<feature type="compositionally biased region" description="Basic and acidic residues" evidence="3">
    <location>
        <begin position="352"/>
        <end position="367"/>
    </location>
</feature>
<accession>A0A0V0QWR8</accession>
<keyword evidence="2" id="KW-0175">Coiled coil</keyword>
<comment type="caution">
    <text evidence="4">The sequence shown here is derived from an EMBL/GenBank/DDBJ whole genome shotgun (WGS) entry which is preliminary data.</text>
</comment>
<evidence type="ECO:0000256" key="3">
    <source>
        <dbReference type="SAM" id="MobiDB-lite"/>
    </source>
</evidence>
<organism evidence="4 5">
    <name type="scientific">Pseudocohnilembus persalinus</name>
    <name type="common">Ciliate</name>
    <dbReference type="NCBI Taxonomy" id="266149"/>
    <lineage>
        <taxon>Eukaryota</taxon>
        <taxon>Sar</taxon>
        <taxon>Alveolata</taxon>
        <taxon>Ciliophora</taxon>
        <taxon>Intramacronucleata</taxon>
        <taxon>Oligohymenophorea</taxon>
        <taxon>Scuticociliatia</taxon>
        <taxon>Philasterida</taxon>
        <taxon>Pseudocohnilembidae</taxon>
        <taxon>Pseudocohnilembus</taxon>
    </lineage>
</organism>
<dbReference type="InterPro" id="IPR036249">
    <property type="entry name" value="Thioredoxin-like_sf"/>
</dbReference>
<feature type="region of interest" description="Disordered" evidence="3">
    <location>
        <begin position="194"/>
        <end position="239"/>
    </location>
</feature>